<evidence type="ECO:0000313" key="2">
    <source>
        <dbReference type="EMBL" id="CQD03971.1"/>
    </source>
</evidence>
<proteinExistence type="predicted"/>
<keyword evidence="1" id="KW-0472">Membrane</keyword>
<keyword evidence="3" id="KW-1185">Reference proteome</keyword>
<dbReference type="NCBIfam" id="NF038021">
    <property type="entry name" value="mannan_LmeA"/>
    <property type="match status" value="1"/>
</dbReference>
<keyword evidence="1" id="KW-0812">Transmembrane</keyword>
<dbReference type="InterPro" id="IPR021373">
    <property type="entry name" value="DUF2993"/>
</dbReference>
<evidence type="ECO:0000256" key="1">
    <source>
        <dbReference type="SAM" id="Phobius"/>
    </source>
</evidence>
<dbReference type="EMBL" id="CTEC01000001">
    <property type="protein sequence ID" value="CQD03971.1"/>
    <property type="molecule type" value="Genomic_DNA"/>
</dbReference>
<organism evidence="2 3">
    <name type="scientific">Mycobacterium europaeum</name>
    <dbReference type="NCBI Taxonomy" id="761804"/>
    <lineage>
        <taxon>Bacteria</taxon>
        <taxon>Bacillati</taxon>
        <taxon>Actinomycetota</taxon>
        <taxon>Actinomycetes</taxon>
        <taxon>Mycobacteriales</taxon>
        <taxon>Mycobacteriaceae</taxon>
        <taxon>Mycobacterium</taxon>
        <taxon>Mycobacterium simiae complex</taxon>
    </lineage>
</organism>
<dbReference type="Pfam" id="PF11209">
    <property type="entry name" value="LmeA"/>
    <property type="match status" value="1"/>
</dbReference>
<accession>A0A0U1CXK7</accession>
<dbReference type="Proteomes" id="UP000199601">
    <property type="component" value="Unassembled WGS sequence"/>
</dbReference>
<feature type="transmembrane region" description="Helical" evidence="1">
    <location>
        <begin position="25"/>
        <end position="46"/>
    </location>
</feature>
<evidence type="ECO:0000313" key="3">
    <source>
        <dbReference type="Proteomes" id="UP000199601"/>
    </source>
</evidence>
<evidence type="ECO:0008006" key="4">
    <source>
        <dbReference type="Google" id="ProtNLM"/>
    </source>
</evidence>
<dbReference type="AlphaFoldDB" id="A0A0U1CXK7"/>
<sequence length="289" mass="30339">MSPATRAVGRTAGAGLRDNVRVRKVLIGAAAVTAALVVVAVGAVAVDYGSSIYAEYRLSCSVRKAANLRSDPFVAIVAFPFIPQAMRDHYNQLEIKANAVDHATVGEATLEATMYSVDLTHSSWLIGPHATLPVGKLESRIIIGSTHLGRYMGISDLMVEAPPRETNTATGGVTASGISDSHGLVFSGTPDSANFEHRVSVSVDLSIAPDDQATLVITPTGILTGPDTADQTVPDDKRDAVLRAFTTKVPNQRLPFGVAPKTEGARGSDVIIEGISYGVTVNLDGFKQS</sequence>
<keyword evidence="1" id="KW-1133">Transmembrane helix</keyword>
<gene>
    <name evidence="2" type="ORF">BN000_00696</name>
</gene>
<name>A0A0U1CXK7_9MYCO</name>
<protein>
    <recommendedName>
        <fullName evidence="4">DUF2993 domain-containing protein</fullName>
    </recommendedName>
</protein>
<reference evidence="3" key="1">
    <citation type="submission" date="2015-03" db="EMBL/GenBank/DDBJ databases">
        <authorList>
            <person name="Urmite Genomes"/>
        </authorList>
    </citation>
    <scope>NUCLEOTIDE SEQUENCE [LARGE SCALE GENOMIC DNA]</scope>
    <source>
        <strain evidence="3">CSUR P1344</strain>
    </source>
</reference>